<evidence type="ECO:0000313" key="1">
    <source>
        <dbReference type="EMBL" id="OSC23268.1"/>
    </source>
</evidence>
<gene>
    <name evidence="1" type="ORF">B8W67_19905</name>
</gene>
<protein>
    <submittedName>
        <fullName evidence="1">Uncharacterized protein</fullName>
    </submittedName>
</protein>
<sequence>MPMMPMMGGPGAANGSGKDRKLIVQNAEDAALHGINALRDAVRGGTLLRRDTDPTLPSSPLL</sequence>
<evidence type="ECO:0000313" key="2">
    <source>
        <dbReference type="Proteomes" id="UP000193577"/>
    </source>
</evidence>
<comment type="caution">
    <text evidence="1">The sequence shown here is derived from an EMBL/GenBank/DDBJ whole genome shotgun (WGS) entry which is preliminary data.</text>
</comment>
<proteinExistence type="predicted"/>
<dbReference type="Proteomes" id="UP000193577">
    <property type="component" value="Unassembled WGS sequence"/>
</dbReference>
<dbReference type="AlphaFoldDB" id="A0AA91PB84"/>
<dbReference type="EMBL" id="NCXO01000092">
    <property type="protein sequence ID" value="OSC23268.1"/>
    <property type="molecule type" value="Genomic_DNA"/>
</dbReference>
<keyword evidence="2" id="KW-1185">Reference proteome</keyword>
<accession>A0AA91PB84</accession>
<reference evidence="1 2" key="1">
    <citation type="submission" date="2017-04" db="EMBL/GenBank/DDBJ databases">
        <title>The new phylogeny of genus Mycobacterium.</title>
        <authorList>
            <person name="Tortoli E."/>
            <person name="Trovato A."/>
            <person name="Cirillo D.M."/>
        </authorList>
    </citation>
    <scope>NUCLEOTIDE SEQUENCE [LARGE SCALE GENOMIC DNA]</scope>
    <source>
        <strain evidence="1 2">KCTC 19819</strain>
    </source>
</reference>
<name>A0AA91PB84_9MYCO</name>
<organism evidence="1 2">
    <name type="scientific">Mycolicibacillus koreensis</name>
    <dbReference type="NCBI Taxonomy" id="1069220"/>
    <lineage>
        <taxon>Bacteria</taxon>
        <taxon>Bacillati</taxon>
        <taxon>Actinomycetota</taxon>
        <taxon>Actinomycetes</taxon>
        <taxon>Mycobacteriales</taxon>
        <taxon>Mycobacteriaceae</taxon>
        <taxon>Mycolicibacillus</taxon>
    </lineage>
</organism>